<feature type="transmembrane region" description="Helical" evidence="1">
    <location>
        <begin position="278"/>
        <end position="296"/>
    </location>
</feature>
<dbReference type="EMBL" id="JAKLTY010000029">
    <property type="protein sequence ID" value="MCG2631523.1"/>
    <property type="molecule type" value="Genomic_DNA"/>
</dbReference>
<sequence length="454" mass="50717">MKGRTKMSQTDREAEFAAVSLPGSVGRERPSAPSRFRQLPDAIQTGLARYETAETILAKNNGLGPGFNMMRHLLSLVILSHHCRVAVAGLFAGAAFIKKLDEPGMAVFVLKDPAAAAFDKMGGLTALSFSHLQATEIIQELLRPGLVALVGMFFALSGFLVTGSAIKNPDLKTFFINRVLRIVPALSVEVTLCALLVGPLLTQLPLSQYLSEYQFYRYFGNIVGHVTFELPGLFLHNPWPEMVNANLWTLPWELWCYVFAFALLLAHMISSETRKVRWITLLVGAALVAELLAYFIDPATFSVRSDSTRLAGWYLVFMFFFGMVFRLNARYVPIHWAIFAISAACYAGIMWLNVLLPLAGIFLTYCTVYVGMQSFKAFDRLFRQDLSYGIYLYGFPITQATIDISQRVLGPDHRLSLAVILPIVAVLTLGFASFSWNVIEKPALRLRRFYQRPA</sequence>
<evidence type="ECO:0000313" key="6">
    <source>
        <dbReference type="Proteomes" id="UP001139054"/>
    </source>
</evidence>
<dbReference type="Pfam" id="PF01757">
    <property type="entry name" value="Acyl_transf_3"/>
    <property type="match status" value="1"/>
</dbReference>
<feature type="transmembrane region" description="Helical" evidence="1">
    <location>
        <begin position="358"/>
        <end position="378"/>
    </location>
</feature>
<comment type="caution">
    <text evidence="3">The sequence shown here is derived from an EMBL/GenBank/DDBJ whole genome shotgun (WGS) entry which is preliminary data.</text>
</comment>
<dbReference type="RefSeq" id="WP_237872852.1">
    <property type="nucleotide sequence ID" value="NZ_JAKLTY010000029.1"/>
</dbReference>
<dbReference type="AlphaFoldDB" id="A0A9X1RHZ2"/>
<protein>
    <submittedName>
        <fullName evidence="3">Acyltransferase</fullName>
    </submittedName>
</protein>
<evidence type="ECO:0000256" key="1">
    <source>
        <dbReference type="SAM" id="Phobius"/>
    </source>
</evidence>
<feature type="transmembrane region" description="Helical" evidence="1">
    <location>
        <begin position="73"/>
        <end position="97"/>
    </location>
</feature>
<dbReference type="InterPro" id="IPR002656">
    <property type="entry name" value="Acyl_transf_3_dom"/>
</dbReference>
<evidence type="ECO:0000313" key="3">
    <source>
        <dbReference type="EMBL" id="MCG2631523.1"/>
    </source>
</evidence>
<feature type="transmembrane region" description="Helical" evidence="1">
    <location>
        <begin position="146"/>
        <end position="166"/>
    </location>
</feature>
<dbReference type="Proteomes" id="UP001139012">
    <property type="component" value="Unassembled WGS sequence"/>
</dbReference>
<keyword evidence="1" id="KW-1133">Transmembrane helix</keyword>
<feature type="transmembrane region" description="Helical" evidence="1">
    <location>
        <begin position="415"/>
        <end position="439"/>
    </location>
</feature>
<organism evidence="3 6">
    <name type="scientific">Bradyrhizobium zhengyangense</name>
    <dbReference type="NCBI Taxonomy" id="2911009"/>
    <lineage>
        <taxon>Bacteria</taxon>
        <taxon>Pseudomonadati</taxon>
        <taxon>Pseudomonadota</taxon>
        <taxon>Alphaproteobacteria</taxon>
        <taxon>Hyphomicrobiales</taxon>
        <taxon>Nitrobacteraceae</taxon>
        <taxon>Bradyrhizobium</taxon>
    </lineage>
</organism>
<dbReference type="GO" id="GO:0016747">
    <property type="term" value="F:acyltransferase activity, transferring groups other than amino-acyl groups"/>
    <property type="evidence" value="ECO:0007669"/>
    <property type="project" value="InterPro"/>
</dbReference>
<feature type="transmembrane region" description="Helical" evidence="1">
    <location>
        <begin position="178"/>
        <end position="201"/>
    </location>
</feature>
<feature type="transmembrane region" description="Helical" evidence="1">
    <location>
        <begin position="311"/>
        <end position="327"/>
    </location>
</feature>
<gene>
    <name evidence="4" type="ORF">L6637_30965</name>
    <name evidence="3" type="ORF">L6654_33335</name>
</gene>
<keyword evidence="5" id="KW-1185">Reference proteome</keyword>
<feature type="transmembrane region" description="Helical" evidence="1">
    <location>
        <begin position="247"/>
        <end position="266"/>
    </location>
</feature>
<keyword evidence="1" id="KW-0472">Membrane</keyword>
<keyword evidence="3" id="KW-0808">Transferase</keyword>
<proteinExistence type="predicted"/>
<evidence type="ECO:0000313" key="5">
    <source>
        <dbReference type="Proteomes" id="UP001139012"/>
    </source>
</evidence>
<accession>A0A9X1RHZ2</accession>
<dbReference type="EMBL" id="JAKLUA010000013">
    <property type="protein sequence ID" value="MCG2671383.1"/>
    <property type="molecule type" value="Genomic_DNA"/>
</dbReference>
<reference evidence="3" key="1">
    <citation type="submission" date="2022-01" db="EMBL/GenBank/DDBJ databases">
        <title>Genome sequnece data of strain Bradyrhizobium sp. nov.</title>
        <authorList>
            <person name="Zhang J."/>
        </authorList>
    </citation>
    <scope>NUCLEOTIDE SEQUENCE</scope>
    <source>
        <strain evidence="4">WYCCWR 12774</strain>
        <strain evidence="3">WYCCWR 13023</strain>
    </source>
</reference>
<evidence type="ECO:0000259" key="2">
    <source>
        <dbReference type="Pfam" id="PF01757"/>
    </source>
</evidence>
<keyword evidence="1" id="KW-0812">Transmembrane</keyword>
<dbReference type="Proteomes" id="UP001139054">
    <property type="component" value="Unassembled WGS sequence"/>
</dbReference>
<keyword evidence="3" id="KW-0012">Acyltransferase</keyword>
<feature type="domain" description="Acyltransferase 3" evidence="2">
    <location>
        <begin position="150"/>
        <end position="432"/>
    </location>
</feature>
<evidence type="ECO:0000313" key="4">
    <source>
        <dbReference type="EMBL" id="MCG2671383.1"/>
    </source>
</evidence>
<name>A0A9X1RHZ2_9BRAD</name>